<comment type="caution">
    <text evidence="3">The sequence shown here is derived from an EMBL/GenBank/DDBJ whole genome shotgun (WGS) entry which is preliminary data.</text>
</comment>
<keyword evidence="4" id="KW-1185">Reference proteome</keyword>
<dbReference type="InterPro" id="IPR011330">
    <property type="entry name" value="Glyco_hydro/deAcase_b/a-brl"/>
</dbReference>
<reference evidence="3 4" key="1">
    <citation type="submission" date="2023-08" db="EMBL/GenBank/DDBJ databases">
        <authorList>
            <person name="Roldan D.M."/>
            <person name="Menes R.J."/>
        </authorList>
    </citation>
    <scope>NUCLEOTIDE SEQUENCE [LARGE SCALE GENOMIC DNA]</scope>
    <source>
        <strain evidence="3 4">CCM 2812</strain>
    </source>
</reference>
<dbReference type="GO" id="GO:0016787">
    <property type="term" value="F:hydrolase activity"/>
    <property type="evidence" value="ECO:0007669"/>
    <property type="project" value="UniProtKB-KW"/>
</dbReference>
<evidence type="ECO:0000313" key="3">
    <source>
        <dbReference type="EMBL" id="MDP4302913.1"/>
    </source>
</evidence>
<dbReference type="EC" id="3.-.-.-" evidence="3"/>
<dbReference type="PANTHER" id="PTHR10587:SF137">
    <property type="entry name" value="4-DEOXY-4-FORMAMIDO-L-ARABINOSE-PHOSPHOUNDECAPRENOL DEFORMYLASE ARND-RELATED"/>
    <property type="match status" value="1"/>
</dbReference>
<organism evidence="3 4">
    <name type="scientific">Leptothrix discophora</name>
    <dbReference type="NCBI Taxonomy" id="89"/>
    <lineage>
        <taxon>Bacteria</taxon>
        <taxon>Pseudomonadati</taxon>
        <taxon>Pseudomonadota</taxon>
        <taxon>Betaproteobacteria</taxon>
        <taxon>Burkholderiales</taxon>
        <taxon>Sphaerotilaceae</taxon>
        <taxon>Leptothrix</taxon>
    </lineage>
</organism>
<gene>
    <name evidence="3" type="ORF">Q8X39_19930</name>
</gene>
<evidence type="ECO:0000313" key="4">
    <source>
        <dbReference type="Proteomes" id="UP001235760"/>
    </source>
</evidence>
<dbReference type="InterPro" id="IPR050248">
    <property type="entry name" value="Polysacc_deacetylase_ArnD"/>
</dbReference>
<feature type="region of interest" description="Disordered" evidence="1">
    <location>
        <begin position="280"/>
        <end position="301"/>
    </location>
</feature>
<accession>A0ABT9G9I0</accession>
<evidence type="ECO:0000256" key="1">
    <source>
        <dbReference type="SAM" id="MobiDB-lite"/>
    </source>
</evidence>
<dbReference type="PANTHER" id="PTHR10587">
    <property type="entry name" value="GLYCOSYL TRANSFERASE-RELATED"/>
    <property type="match status" value="1"/>
</dbReference>
<protein>
    <submittedName>
        <fullName evidence="3">Polysaccharide deacetylase family protein</fullName>
        <ecNumber evidence="3">3.-.-.-</ecNumber>
    </submittedName>
</protein>
<name>A0ABT9G9I0_LEPDI</name>
<evidence type="ECO:0000259" key="2">
    <source>
        <dbReference type="PROSITE" id="PS51677"/>
    </source>
</evidence>
<dbReference type="RefSeq" id="WP_305751451.1">
    <property type="nucleotide sequence ID" value="NZ_JAUZEE010000017.1"/>
</dbReference>
<dbReference type="EMBL" id="JAUZEE010000017">
    <property type="protein sequence ID" value="MDP4302913.1"/>
    <property type="molecule type" value="Genomic_DNA"/>
</dbReference>
<feature type="domain" description="NodB homology" evidence="2">
    <location>
        <begin position="85"/>
        <end position="271"/>
    </location>
</feature>
<proteinExistence type="predicted"/>
<dbReference type="CDD" id="cd10917">
    <property type="entry name" value="CE4_NodB_like_6s_7s"/>
    <property type="match status" value="1"/>
</dbReference>
<dbReference type="Pfam" id="PF01522">
    <property type="entry name" value="Polysacc_deac_1"/>
    <property type="match status" value="1"/>
</dbReference>
<sequence>MPSTLHAQARAAPVSPWPWPPLLRASVALHVLAVPVLLLRPSLWPWALALGMANHALIVFAGLWPRATWLGPNLLRLPAAAAARSEVALTIDDGPDPELTPAVLDLLDAAGARATFFCIAARAERHPELVREIVRRGHSVQNHSLRHRHTFSLLGPRGYARELRAAQAVLGRVAGRTPEFFRAPAGLRNPFLDPVLHRLGLTLASWTRRGYDTRERDPQRVLARLCRDLAAGDILLLHDGHAARTTDGTPVVLAVLPLLLARLRAQGLTAVTLPQAWRDTPLRQPVPADPTATPESTEPIR</sequence>
<keyword evidence="3" id="KW-0378">Hydrolase</keyword>
<dbReference type="Gene3D" id="3.20.20.370">
    <property type="entry name" value="Glycoside hydrolase/deacetylase"/>
    <property type="match status" value="1"/>
</dbReference>
<dbReference type="PROSITE" id="PS51677">
    <property type="entry name" value="NODB"/>
    <property type="match status" value="1"/>
</dbReference>
<dbReference type="SUPFAM" id="SSF88713">
    <property type="entry name" value="Glycoside hydrolase/deacetylase"/>
    <property type="match status" value="1"/>
</dbReference>
<dbReference type="Proteomes" id="UP001235760">
    <property type="component" value="Unassembled WGS sequence"/>
</dbReference>
<dbReference type="InterPro" id="IPR002509">
    <property type="entry name" value="NODB_dom"/>
</dbReference>